<evidence type="ECO:0000256" key="1">
    <source>
        <dbReference type="SAM" id="MobiDB-lite"/>
    </source>
</evidence>
<dbReference type="AlphaFoldDB" id="A0A4Z2FQJ2"/>
<protein>
    <submittedName>
        <fullName evidence="2">Uncharacterized protein</fullName>
    </submittedName>
</protein>
<feature type="region of interest" description="Disordered" evidence="1">
    <location>
        <begin position="1"/>
        <end position="60"/>
    </location>
</feature>
<keyword evidence="3" id="KW-1185">Reference proteome</keyword>
<accession>A0A4Z2FQJ2</accession>
<dbReference type="EMBL" id="SRLO01000961">
    <property type="protein sequence ID" value="TNN43506.1"/>
    <property type="molecule type" value="Genomic_DNA"/>
</dbReference>
<sequence>MQAEGQRLRPTAERKGSGAGQPHAARGGRGSSGGRAPPMGRARGGREAGRRAPRPITSEN</sequence>
<gene>
    <name evidence="2" type="ORF">EYF80_046294</name>
</gene>
<feature type="compositionally biased region" description="Basic and acidic residues" evidence="1">
    <location>
        <begin position="1"/>
        <end position="16"/>
    </location>
</feature>
<dbReference type="Proteomes" id="UP000314294">
    <property type="component" value="Unassembled WGS sequence"/>
</dbReference>
<evidence type="ECO:0000313" key="3">
    <source>
        <dbReference type="Proteomes" id="UP000314294"/>
    </source>
</evidence>
<comment type="caution">
    <text evidence="2">The sequence shown here is derived from an EMBL/GenBank/DDBJ whole genome shotgun (WGS) entry which is preliminary data.</text>
</comment>
<name>A0A4Z2FQJ2_9TELE</name>
<organism evidence="2 3">
    <name type="scientific">Liparis tanakae</name>
    <name type="common">Tanaka's snailfish</name>
    <dbReference type="NCBI Taxonomy" id="230148"/>
    <lineage>
        <taxon>Eukaryota</taxon>
        <taxon>Metazoa</taxon>
        <taxon>Chordata</taxon>
        <taxon>Craniata</taxon>
        <taxon>Vertebrata</taxon>
        <taxon>Euteleostomi</taxon>
        <taxon>Actinopterygii</taxon>
        <taxon>Neopterygii</taxon>
        <taxon>Teleostei</taxon>
        <taxon>Neoteleostei</taxon>
        <taxon>Acanthomorphata</taxon>
        <taxon>Eupercaria</taxon>
        <taxon>Perciformes</taxon>
        <taxon>Cottioidei</taxon>
        <taxon>Cottales</taxon>
        <taxon>Liparidae</taxon>
        <taxon>Liparis</taxon>
    </lineage>
</organism>
<reference evidence="2 3" key="1">
    <citation type="submission" date="2019-03" db="EMBL/GenBank/DDBJ databases">
        <title>First draft genome of Liparis tanakae, snailfish: a comprehensive survey of snailfish specific genes.</title>
        <authorList>
            <person name="Kim W."/>
            <person name="Song I."/>
            <person name="Jeong J.-H."/>
            <person name="Kim D."/>
            <person name="Kim S."/>
            <person name="Ryu S."/>
            <person name="Song J.Y."/>
            <person name="Lee S.K."/>
        </authorList>
    </citation>
    <scope>NUCLEOTIDE SEQUENCE [LARGE SCALE GENOMIC DNA]</scope>
    <source>
        <tissue evidence="2">Muscle</tissue>
    </source>
</reference>
<proteinExistence type="predicted"/>
<evidence type="ECO:0000313" key="2">
    <source>
        <dbReference type="EMBL" id="TNN43506.1"/>
    </source>
</evidence>